<protein>
    <submittedName>
        <fullName evidence="1">Uncharacterized protein</fullName>
    </submittedName>
</protein>
<sequence length="175" mass="19980">KENSVQNWRSDDDDKITAVSWHYDSYPSVVVTTLSDCRDMGTAVVMQGRYIEHQALKAFGDRKRISMVTSFRAKSPHEYILQPPSDFSSPGYDHSDTRPYLCIQFYDTNPGSGERGHLKALAESLRRETCKRREAHGRGILDRIEVWGMPLAAELSDDVKPRGKREFSKSYAIVH</sequence>
<dbReference type="EMBL" id="LFIW01002076">
    <property type="protein sequence ID" value="KZL79494.1"/>
    <property type="molecule type" value="Genomic_DNA"/>
</dbReference>
<evidence type="ECO:0000313" key="2">
    <source>
        <dbReference type="Proteomes" id="UP000076584"/>
    </source>
</evidence>
<comment type="caution">
    <text evidence="1">The sequence shown here is derived from an EMBL/GenBank/DDBJ whole genome shotgun (WGS) entry which is preliminary data.</text>
</comment>
<evidence type="ECO:0000313" key="1">
    <source>
        <dbReference type="EMBL" id="KZL79494.1"/>
    </source>
</evidence>
<dbReference type="AlphaFoldDB" id="A0A161VQQ6"/>
<keyword evidence="2" id="KW-1185">Reference proteome</keyword>
<feature type="non-terminal residue" evidence="1">
    <location>
        <position position="1"/>
    </location>
</feature>
<dbReference type="PANTHER" id="PTHR41677:SF1">
    <property type="entry name" value="FE2OG DIOXYGENASE DOMAIN-CONTAINING PROTEIN"/>
    <property type="match status" value="1"/>
</dbReference>
<accession>A0A161VQQ6</accession>
<dbReference type="STRING" id="1573173.A0A161VQQ6"/>
<dbReference type="PANTHER" id="PTHR41677">
    <property type="entry name" value="YALI0B19030P"/>
    <property type="match status" value="1"/>
</dbReference>
<gene>
    <name evidence="1" type="ORF">CI238_05854</name>
</gene>
<proteinExistence type="predicted"/>
<dbReference type="Proteomes" id="UP000076584">
    <property type="component" value="Unassembled WGS sequence"/>
</dbReference>
<reference evidence="1 2" key="1">
    <citation type="submission" date="2015-06" db="EMBL/GenBank/DDBJ databases">
        <title>Survival trade-offs in plant roots during colonization by closely related pathogenic and mutualistic fungi.</title>
        <authorList>
            <person name="Hacquard S."/>
            <person name="Kracher B."/>
            <person name="Hiruma K."/>
            <person name="Weinman A."/>
            <person name="Muench P."/>
            <person name="Garrido Oter R."/>
            <person name="Ver Loren van Themaat E."/>
            <person name="Dallerey J.-F."/>
            <person name="Damm U."/>
            <person name="Henrissat B."/>
            <person name="Lespinet O."/>
            <person name="Thon M."/>
            <person name="Kemen E."/>
            <person name="McHardy A.C."/>
            <person name="Schulze-Lefert P."/>
            <person name="O'Connell R.J."/>
        </authorList>
    </citation>
    <scope>NUCLEOTIDE SEQUENCE [LARGE SCALE GENOMIC DNA]</scope>
    <source>
        <strain evidence="1 2">MAFF 238704</strain>
    </source>
</reference>
<organism evidence="1 2">
    <name type="scientific">Colletotrichum incanum</name>
    <name type="common">Soybean anthracnose fungus</name>
    <dbReference type="NCBI Taxonomy" id="1573173"/>
    <lineage>
        <taxon>Eukaryota</taxon>
        <taxon>Fungi</taxon>
        <taxon>Dikarya</taxon>
        <taxon>Ascomycota</taxon>
        <taxon>Pezizomycotina</taxon>
        <taxon>Sordariomycetes</taxon>
        <taxon>Hypocreomycetidae</taxon>
        <taxon>Glomerellales</taxon>
        <taxon>Glomerellaceae</taxon>
        <taxon>Colletotrichum</taxon>
        <taxon>Colletotrichum spaethianum species complex</taxon>
    </lineage>
</organism>
<name>A0A161VQQ6_COLIC</name>